<gene>
    <name evidence="2" type="ORF">ERS852444_00763</name>
</gene>
<feature type="domain" description="Phage replisome organiser N-terminal" evidence="1">
    <location>
        <begin position="13"/>
        <end position="125"/>
    </location>
</feature>
<dbReference type="Proteomes" id="UP000095453">
    <property type="component" value="Unassembled WGS sequence"/>
</dbReference>
<proteinExistence type="predicted"/>
<evidence type="ECO:0000313" key="2">
    <source>
        <dbReference type="EMBL" id="CUM84787.1"/>
    </source>
</evidence>
<evidence type="ECO:0000259" key="1">
    <source>
        <dbReference type="Pfam" id="PF09681"/>
    </source>
</evidence>
<protein>
    <submittedName>
        <fullName evidence="2">Phage replisome organizer, putative, N-terminal region</fullName>
    </submittedName>
</protein>
<sequence>MKLRGAWRRDYSEFFDTQEALLIDAMDNADSIYTVFARLQSLAVKCGCAGKLLLHESVPYTDEMLAAVTKKTVPAFRQCVQPLVQLGLVICEDGIYAIADWEFNQNVPAIDAMREGNRVRKASERARKNGKGTRQVKKDKVLAYLTEHPEATNTEVAEKTGVSRPSVIKYRREYAPALPAPKGGKIVKDDGTKVDTVKIDGVKVDSFDGKVDVNFDVKVDSDFDTGFYTDADGNSAGRQSARAENEAVKIASRPKNIDDRYKNTSTSTAIADGEGATDSGIPTREEVRSHFAEIGFAVDPDRFFDVNEGRGWRTNSGKPVDDWKKLAAVWDRNEHPKAATPPARTEPKANAVGKIPSVEEVMAKWGCDRETAQGYIDENMY</sequence>
<dbReference type="RefSeq" id="WP_055168005.1">
    <property type="nucleotide sequence ID" value="NZ_CYXX01000004.1"/>
</dbReference>
<dbReference type="InterPro" id="IPR010056">
    <property type="entry name" value="Phage_rep_org__N"/>
</dbReference>
<accession>A0A173S4J3</accession>
<evidence type="ECO:0000313" key="3">
    <source>
        <dbReference type="Proteomes" id="UP000095453"/>
    </source>
</evidence>
<dbReference type="NCBIfam" id="TIGR01714">
    <property type="entry name" value="phage_rep_org_N"/>
    <property type="match status" value="1"/>
</dbReference>
<dbReference type="Pfam" id="PF09681">
    <property type="entry name" value="Phage_rep_org_N"/>
    <property type="match status" value="1"/>
</dbReference>
<name>A0A173S4J3_9FIRM</name>
<organism evidence="2 3">
    <name type="scientific">Roseburia inulinivorans</name>
    <dbReference type="NCBI Taxonomy" id="360807"/>
    <lineage>
        <taxon>Bacteria</taxon>
        <taxon>Bacillati</taxon>
        <taxon>Bacillota</taxon>
        <taxon>Clostridia</taxon>
        <taxon>Lachnospirales</taxon>
        <taxon>Lachnospiraceae</taxon>
        <taxon>Roseburia</taxon>
    </lineage>
</organism>
<reference evidence="2 3" key="1">
    <citation type="submission" date="2015-09" db="EMBL/GenBank/DDBJ databases">
        <authorList>
            <consortium name="Pathogen Informatics"/>
        </authorList>
    </citation>
    <scope>NUCLEOTIDE SEQUENCE [LARGE SCALE GENOMIC DNA]</scope>
    <source>
        <strain evidence="2 3">2789STDY5608887</strain>
    </source>
</reference>
<dbReference type="EMBL" id="CYXX01000004">
    <property type="protein sequence ID" value="CUM84787.1"/>
    <property type="molecule type" value="Genomic_DNA"/>
</dbReference>
<dbReference type="AlphaFoldDB" id="A0A173S4J3"/>
<dbReference type="Pfam" id="PF13412">
    <property type="entry name" value="HTH_24"/>
    <property type="match status" value="1"/>
</dbReference>